<accession>A0A1E1J6C8</accession>
<feature type="region of interest" description="Disordered" evidence="2">
    <location>
        <begin position="905"/>
        <end position="926"/>
    </location>
</feature>
<feature type="coiled-coil region" evidence="1">
    <location>
        <begin position="406"/>
        <end position="455"/>
    </location>
</feature>
<feature type="coiled-coil region" evidence="1">
    <location>
        <begin position="653"/>
        <end position="725"/>
    </location>
</feature>
<feature type="compositionally biased region" description="Pro residues" evidence="2">
    <location>
        <begin position="98"/>
        <end position="115"/>
    </location>
</feature>
<feature type="region of interest" description="Disordered" evidence="2">
    <location>
        <begin position="1"/>
        <end position="140"/>
    </location>
</feature>
<organism evidence="3">
    <name type="scientific">Leishmania guyanensis</name>
    <dbReference type="NCBI Taxonomy" id="5670"/>
    <lineage>
        <taxon>Eukaryota</taxon>
        <taxon>Discoba</taxon>
        <taxon>Euglenozoa</taxon>
        <taxon>Kinetoplastea</taxon>
        <taxon>Metakinetoplastina</taxon>
        <taxon>Trypanosomatida</taxon>
        <taxon>Trypanosomatidae</taxon>
        <taxon>Leishmaniinae</taxon>
        <taxon>Leishmania</taxon>
        <taxon>Leishmania guyanensis species complex</taxon>
    </lineage>
</organism>
<name>A0A1E1J6C8_LEIGU</name>
<reference evidence="3" key="1">
    <citation type="submission" date="2012-08" db="EMBL/GenBank/DDBJ databases">
        <title>Comparative genomics of metastatic and non-metastatic Leishmania guyanensis provides insights into polygenic factors involved in Leishmania RNA virus infection.</title>
        <authorList>
            <person name="Smith D."/>
            <person name="Hertz-Fowler C."/>
            <person name="Martin R."/>
            <person name="Dickens N."/>
            <person name="Fasel N."/>
            <person name="Falquet L."/>
            <person name="Beverley S."/>
            <person name="Zangger H."/>
            <person name="Calderon-Copete S."/>
            <person name="Mottram J."/>
            <person name="Xenarios I."/>
        </authorList>
    </citation>
    <scope>NUCLEOTIDE SEQUENCE</scope>
    <source>
        <strain evidence="3">MHOM/BR/75/M4147/SSU:IR2SAT-LUC</strain>
    </source>
</reference>
<feature type="coiled-coil region" evidence="1">
    <location>
        <begin position="499"/>
        <end position="526"/>
    </location>
</feature>
<proteinExistence type="predicted"/>
<keyword evidence="1" id="KW-0175">Coiled coil</keyword>
<feature type="compositionally biased region" description="Low complexity" evidence="2">
    <location>
        <begin position="39"/>
        <end position="52"/>
    </location>
</feature>
<feature type="compositionally biased region" description="Low complexity" evidence="2">
    <location>
        <begin position="116"/>
        <end position="126"/>
    </location>
</feature>
<dbReference type="AlphaFoldDB" id="A0A1E1J6C8"/>
<evidence type="ECO:0000313" key="3">
    <source>
        <dbReference type="EMBL" id="CCM19153.1"/>
    </source>
</evidence>
<evidence type="ECO:0000256" key="2">
    <source>
        <dbReference type="SAM" id="MobiDB-lite"/>
    </source>
</evidence>
<feature type="region of interest" description="Disordered" evidence="2">
    <location>
        <begin position="766"/>
        <end position="790"/>
    </location>
</feature>
<evidence type="ECO:0000256" key="1">
    <source>
        <dbReference type="SAM" id="Coils"/>
    </source>
</evidence>
<gene>
    <name evidence="3" type="primary">LgM4147LRVhigh.34.02170.00930</name>
    <name evidence="3" type="ORF">BN36_3466380</name>
</gene>
<dbReference type="EMBL" id="CALQ01001742">
    <property type="protein sequence ID" value="CCM19153.1"/>
    <property type="molecule type" value="Genomic_DNA"/>
</dbReference>
<protein>
    <submittedName>
        <fullName evidence="3">Uncharacterized protein</fullName>
    </submittedName>
</protein>
<sequence>MPSSGSSSDDDAWMPQSNPPGLSSSSGQSAMLEARRRALQQQREAQQQRRQACSQEPERGPPVAGRLGARPEAPATSRQTESSLPDIFGASEDDVLQSPPPTSASPSIHSPPLPKASPAAVPVSVPQSPPPPPLHEATVEQLQRQIAAKQKLLQSTRERETALMEKWRTAKAQKQAEIEHLNGKLRRVCAAIEDEKSASETKIRESQDEHEAELRAARRRVEQSVKSEYDAKIAEAQQKLCAARKEEASLRELLGEKDAGGGNTAGTAKDVVNTALTAAVSAVLRRLDDAFQSEEAEGLKMDVWRSELQSLVQHEVQTSFAVGVESETQAERTEYARFFDDMLAFWRSAEDQERERLLKMDESLLTDVQAIAHQELRQLQDEALAMERVYIESREAWAVEHQRLLQRELESTLQRREVELQEQRRQRHSLHLERLRDAEARHKDAMSREEALHQQQMEQLQAYFGREEDLRTEQQRVQAAAQEDVAKSTALLRGVMATAEDAAAAVKAYEATVDEARRRVEVEREEHFKEQTEVLKRLQELAATQCSNTDAERTALEDCASQLRLASQNLQRHLQDESAWLTQQETTYKRSKDDWEREYRRWQHLVQQERQAAEERFHEALLALQQSISLLDTEEREVAVETAAMHRCFGDMEALATKEIELLRRRAADLQSRSATIAEMQAHLSQKKAAMAEAKKQLADAQQRLEEEQAELRLDEERLRDMEEALRVAHSQAALRNYNIELLRAADAQPSRQRAAAVAATAIDADQYPPNHAEGSGSARPQASHGEKKRKVVAFGGPASAKKRKDLHDPHRLPNRVLQELREQLNGLETIIADGAGRNVFVPTMCWGIPSPPRAMAVQRTREAHSRRHKAVDSAFAADAPAPLSAPPFSGHQPHTRREVRIHAQPAATSQSGRHADPSSLPLTPDTLSQVSLRVDEDCSPSGNTFTNLIDFSDLDTTSQSIL</sequence>
<feature type="compositionally biased region" description="Polar residues" evidence="2">
    <location>
        <begin position="15"/>
        <end position="29"/>
    </location>
</feature>